<gene>
    <name evidence="2" type="ORF">AKL17_2476</name>
</gene>
<protein>
    <submittedName>
        <fullName evidence="2">BadM/Rrf2 family transcriptional regulator</fullName>
    </submittedName>
</protein>
<dbReference type="Proteomes" id="UP000076128">
    <property type="component" value="Chromosome"/>
</dbReference>
<dbReference type="OrthoDB" id="9795923at2"/>
<dbReference type="Pfam" id="PF02082">
    <property type="entry name" value="Rrf2"/>
    <property type="match status" value="1"/>
</dbReference>
<proteinExistence type="predicted"/>
<accession>A0A159Z3Q1</accession>
<evidence type="ECO:0000256" key="1">
    <source>
        <dbReference type="ARBA" id="ARBA00023125"/>
    </source>
</evidence>
<sequence>MRLTIRTNLAMRALMFCAVNEGRYVRKHEIAAACNASENHLAQVVNTLAQLGFVDTQRGRAGGLRLARSMDTISVGQVCRAFETGVPFTECFDPEVNTCPLAACCRLRKGLVQALEAFYSSLDSLSLADLVEDNVPLEHLLFLVTPRRAPACAQMRSAQTH</sequence>
<dbReference type="AlphaFoldDB" id="A0A159Z3Q1"/>
<dbReference type="PANTHER" id="PTHR33221:SF4">
    <property type="entry name" value="HTH-TYPE TRANSCRIPTIONAL REPRESSOR NSRR"/>
    <property type="match status" value="1"/>
</dbReference>
<dbReference type="SUPFAM" id="SSF46785">
    <property type="entry name" value="Winged helix' DNA-binding domain"/>
    <property type="match status" value="1"/>
</dbReference>
<evidence type="ECO:0000313" key="2">
    <source>
        <dbReference type="EMBL" id="AMY69721.1"/>
    </source>
</evidence>
<reference evidence="2 3" key="1">
    <citation type="submission" date="2015-09" db="EMBL/GenBank/DDBJ databases">
        <title>Complete genome sequence of Defluviimonas alba cai42t isolated from an oilfield in Xinjiang.</title>
        <authorList>
            <person name="Geng S."/>
            <person name="Pan X."/>
            <person name="Wu X."/>
        </authorList>
    </citation>
    <scope>NUCLEOTIDE SEQUENCE [LARGE SCALE GENOMIC DNA]</scope>
    <source>
        <strain evidence="3">cai42</strain>
    </source>
</reference>
<dbReference type="RefSeq" id="WP_066813651.1">
    <property type="nucleotide sequence ID" value="NZ_CP012661.1"/>
</dbReference>
<dbReference type="InterPro" id="IPR000944">
    <property type="entry name" value="Tscrpt_reg_Rrf2"/>
</dbReference>
<dbReference type="PROSITE" id="PS51197">
    <property type="entry name" value="HTH_RRF2_2"/>
    <property type="match status" value="1"/>
</dbReference>
<dbReference type="PATRIC" id="fig|1335048.3.peg.2581"/>
<dbReference type="NCBIfam" id="TIGR00738">
    <property type="entry name" value="rrf2_super"/>
    <property type="match status" value="1"/>
</dbReference>
<dbReference type="STRING" id="1335048.AKL17_2476"/>
<dbReference type="Gene3D" id="1.10.10.10">
    <property type="entry name" value="Winged helix-like DNA-binding domain superfamily/Winged helix DNA-binding domain"/>
    <property type="match status" value="1"/>
</dbReference>
<keyword evidence="3" id="KW-1185">Reference proteome</keyword>
<dbReference type="InterPro" id="IPR036388">
    <property type="entry name" value="WH-like_DNA-bd_sf"/>
</dbReference>
<dbReference type="KEGG" id="daa:AKL17_2476"/>
<dbReference type="GO" id="GO:0003700">
    <property type="term" value="F:DNA-binding transcription factor activity"/>
    <property type="evidence" value="ECO:0007669"/>
    <property type="project" value="TreeGrafter"/>
</dbReference>
<evidence type="ECO:0000313" key="3">
    <source>
        <dbReference type="Proteomes" id="UP000076128"/>
    </source>
</evidence>
<name>A0A159Z3Q1_9RHOB</name>
<keyword evidence="1" id="KW-0238">DNA-binding</keyword>
<dbReference type="EMBL" id="CP012661">
    <property type="protein sequence ID" value="AMY69721.1"/>
    <property type="molecule type" value="Genomic_DNA"/>
</dbReference>
<dbReference type="GO" id="GO:0003677">
    <property type="term" value="F:DNA binding"/>
    <property type="evidence" value="ECO:0007669"/>
    <property type="project" value="UniProtKB-KW"/>
</dbReference>
<dbReference type="InterPro" id="IPR036390">
    <property type="entry name" value="WH_DNA-bd_sf"/>
</dbReference>
<organism evidence="2 3">
    <name type="scientific">Frigidibacter mobilis</name>
    <dbReference type="NCBI Taxonomy" id="1335048"/>
    <lineage>
        <taxon>Bacteria</taxon>
        <taxon>Pseudomonadati</taxon>
        <taxon>Pseudomonadota</taxon>
        <taxon>Alphaproteobacteria</taxon>
        <taxon>Rhodobacterales</taxon>
        <taxon>Paracoccaceae</taxon>
        <taxon>Frigidibacter</taxon>
    </lineage>
</organism>
<dbReference type="GO" id="GO:0005829">
    <property type="term" value="C:cytosol"/>
    <property type="evidence" value="ECO:0007669"/>
    <property type="project" value="TreeGrafter"/>
</dbReference>
<dbReference type="PANTHER" id="PTHR33221">
    <property type="entry name" value="WINGED HELIX-TURN-HELIX TRANSCRIPTIONAL REGULATOR, RRF2 FAMILY"/>
    <property type="match status" value="1"/>
</dbReference>